<dbReference type="NCBIfam" id="NF004320">
    <property type="entry name" value="PRK05715.1-2"/>
    <property type="match status" value="1"/>
</dbReference>
<dbReference type="PANTHER" id="PTHR11434">
    <property type="entry name" value="NADH-UBIQUINONE OXIDOREDUCTASE SUBUNIT ND4L"/>
    <property type="match status" value="1"/>
</dbReference>
<dbReference type="InterPro" id="IPR001133">
    <property type="entry name" value="NADH_UbQ_OxRdtase_chain4L/K"/>
</dbReference>
<evidence type="ECO:0000256" key="2">
    <source>
        <dbReference type="ARBA" id="ARBA00010519"/>
    </source>
</evidence>
<dbReference type="HAMAP" id="MF_01456">
    <property type="entry name" value="NDH1_NuoK"/>
    <property type="match status" value="1"/>
</dbReference>
<geneLocation type="mitochondrion" evidence="10"/>
<dbReference type="GO" id="GO:0042773">
    <property type="term" value="P:ATP synthesis coupled electron transport"/>
    <property type="evidence" value="ECO:0007669"/>
    <property type="project" value="InterPro"/>
</dbReference>
<keyword evidence="8 9" id="KW-0472">Membrane</keyword>
<feature type="transmembrane region" description="Helical" evidence="9">
    <location>
        <begin position="60"/>
        <end position="85"/>
    </location>
</feature>
<keyword evidence="6 9" id="KW-1133">Transmembrane helix</keyword>
<evidence type="ECO:0000256" key="7">
    <source>
        <dbReference type="ARBA" id="ARBA00023027"/>
    </source>
</evidence>
<dbReference type="Pfam" id="PF00420">
    <property type="entry name" value="Oxidored_q2"/>
    <property type="match status" value="1"/>
</dbReference>
<dbReference type="GO" id="GO:0016651">
    <property type="term" value="F:oxidoreductase activity, acting on NAD(P)H"/>
    <property type="evidence" value="ECO:0007669"/>
    <property type="project" value="InterPro"/>
</dbReference>
<dbReference type="Gene3D" id="1.10.287.3510">
    <property type="match status" value="1"/>
</dbReference>
<evidence type="ECO:0000256" key="1">
    <source>
        <dbReference type="ARBA" id="ARBA00004141"/>
    </source>
</evidence>
<keyword evidence="10" id="KW-0496">Mitochondrion</keyword>
<evidence type="ECO:0000256" key="4">
    <source>
        <dbReference type="ARBA" id="ARBA00022692"/>
    </source>
</evidence>
<keyword evidence="4 9" id="KW-0812">Transmembrane</keyword>
<evidence type="ECO:0000256" key="5">
    <source>
        <dbReference type="ARBA" id="ARBA00022967"/>
    </source>
</evidence>
<accession>A0A1Z1XBI5</accession>
<dbReference type="EMBL" id="KY083068">
    <property type="protein sequence ID" value="ARX96185.1"/>
    <property type="molecule type" value="Genomic_DNA"/>
</dbReference>
<dbReference type="AlphaFoldDB" id="A0A1Z1XBI5"/>
<comment type="similarity">
    <text evidence="2">Belongs to the complex I subunit 4L family.</text>
</comment>
<dbReference type="NCBIfam" id="NF004323">
    <property type="entry name" value="PRK05715.1-5"/>
    <property type="match status" value="1"/>
</dbReference>
<feature type="transmembrane region" description="Helical" evidence="9">
    <location>
        <begin position="6"/>
        <end position="24"/>
    </location>
</feature>
<evidence type="ECO:0000256" key="9">
    <source>
        <dbReference type="SAM" id="Phobius"/>
    </source>
</evidence>
<proteinExistence type="inferred from homology"/>
<dbReference type="RefSeq" id="YP_009402825.1">
    <property type="nucleotide sequence ID" value="NC_035351.1"/>
</dbReference>
<dbReference type="FunFam" id="1.10.287.3510:FF:000001">
    <property type="entry name" value="NADH-quinone oxidoreductase subunit K"/>
    <property type="match status" value="1"/>
</dbReference>
<dbReference type="NCBIfam" id="NF004321">
    <property type="entry name" value="PRK05715.1-3"/>
    <property type="match status" value="1"/>
</dbReference>
<comment type="subcellular location">
    <subcellularLocation>
        <location evidence="1">Membrane</location>
        <topology evidence="1">Multi-pass membrane protein</topology>
    </subcellularLocation>
</comment>
<dbReference type="PANTHER" id="PTHR11434:SF21">
    <property type="entry name" value="NADH DEHYDROGENASE SUBUNIT 4L-RELATED"/>
    <property type="match status" value="1"/>
</dbReference>
<dbReference type="GO" id="GO:0030964">
    <property type="term" value="C:NADH dehydrogenase complex"/>
    <property type="evidence" value="ECO:0007669"/>
    <property type="project" value="TreeGrafter"/>
</dbReference>
<evidence type="ECO:0000256" key="6">
    <source>
        <dbReference type="ARBA" id="ARBA00022989"/>
    </source>
</evidence>
<evidence type="ECO:0000313" key="10">
    <source>
        <dbReference type="EMBL" id="ARX96185.1"/>
    </source>
</evidence>
<feature type="transmembrane region" description="Helical" evidence="9">
    <location>
        <begin position="31"/>
        <end position="54"/>
    </location>
</feature>
<dbReference type="InterPro" id="IPR039428">
    <property type="entry name" value="NUOK/Mnh_C1-like"/>
</dbReference>
<evidence type="ECO:0000256" key="3">
    <source>
        <dbReference type="ARBA" id="ARBA00022448"/>
    </source>
</evidence>
<keyword evidence="7" id="KW-0520">NAD</keyword>
<dbReference type="GeneID" id="33366894"/>
<organism evidence="10">
    <name type="scientific">Compsopogon caeruleus</name>
    <dbReference type="NCBI Taxonomy" id="31354"/>
    <lineage>
        <taxon>Eukaryota</taxon>
        <taxon>Rhodophyta</taxon>
        <taxon>Compsopogonophyceae</taxon>
        <taxon>Compsopogonales</taxon>
        <taxon>Compsopogonaceae</taxon>
        <taxon>Compsopogon</taxon>
    </lineage>
</organism>
<keyword evidence="5" id="KW-1278">Translocase</keyword>
<protein>
    <submittedName>
        <fullName evidence="10">NADH dehydrogenase subunit 4L</fullName>
    </submittedName>
</protein>
<evidence type="ECO:0000256" key="8">
    <source>
        <dbReference type="ARBA" id="ARBA00023136"/>
    </source>
</evidence>
<keyword evidence="3" id="KW-0813">Transport</keyword>
<reference evidence="10" key="1">
    <citation type="submission" date="2016-11" db="EMBL/GenBank/DDBJ databases">
        <title>Complete Mitochondrail Genome of Compsopogon caeruleus.</title>
        <authorList>
            <person name="Nan F."/>
            <person name="Xie S."/>
            <person name="Feng J."/>
        </authorList>
    </citation>
    <scope>NUCLEOTIDE SEQUENCE</scope>
</reference>
<name>A0A1Z1XBI5_9RHOD</name>
<sequence length="101" mass="11265">MLSPSYFLSIILILFLVGILGILFNRKNIILILMSIELLLLAINFNWVFFSFYLDDIIGQIFAILVLTVAASETAIGLALLVIYYRIRGNISIELANLIGG</sequence>
<gene>
    <name evidence="10" type="primary">nad4L</name>
</gene>